<reference evidence="1 2" key="1">
    <citation type="journal article" date="2013" name="Genome Announc.">
        <title>Draft Genome Sequence of the Methanotrophic Gammaproteobacterium Methyloglobulus morosus DSM 22980 Strain KoM1.</title>
        <authorList>
            <person name="Poehlein A."/>
            <person name="Deutzmann J.S."/>
            <person name="Daniel R."/>
            <person name="Simeonova D.D."/>
        </authorList>
    </citation>
    <scope>NUCLEOTIDE SEQUENCE [LARGE SCALE GENOMIC DNA]</scope>
    <source>
        <strain evidence="1 2">KoM1</strain>
    </source>
</reference>
<evidence type="ECO:0008006" key="3">
    <source>
        <dbReference type="Google" id="ProtNLM"/>
    </source>
</evidence>
<dbReference type="PATRIC" id="fig|1116472.3.peg.2128"/>
<sequence>MHAWSKKQKHPIKERVRLTAQADCSIFVGIGRSKRIRRKLGLRCQQKRKFNATTHSKHTLPVAPNLLARDFTVPAPNQAWVSDITYIPTAEGWLFLVGLPSVVLGRD</sequence>
<dbReference type="PANTHER" id="PTHR46889:SF4">
    <property type="entry name" value="TRANSPOSASE INSO FOR INSERTION SEQUENCE ELEMENT IS911B-RELATED"/>
    <property type="match status" value="1"/>
</dbReference>
<dbReference type="STRING" id="1116472.MGMO_72c00130"/>
<accession>V5C0W1</accession>
<dbReference type="eggNOG" id="COG2801">
    <property type="taxonomic scope" value="Bacteria"/>
</dbReference>
<dbReference type="InterPro" id="IPR050900">
    <property type="entry name" value="Transposase_IS3/IS150/IS904"/>
</dbReference>
<dbReference type="AlphaFoldDB" id="V5C0W1"/>
<evidence type="ECO:0000313" key="1">
    <source>
        <dbReference type="EMBL" id="ESS72092.1"/>
    </source>
</evidence>
<organism evidence="1 2">
    <name type="scientific">Methyloglobulus morosus KoM1</name>
    <dbReference type="NCBI Taxonomy" id="1116472"/>
    <lineage>
        <taxon>Bacteria</taxon>
        <taxon>Pseudomonadati</taxon>
        <taxon>Pseudomonadota</taxon>
        <taxon>Gammaproteobacteria</taxon>
        <taxon>Methylococcales</taxon>
        <taxon>Methylococcaceae</taxon>
        <taxon>Methyloglobulus</taxon>
    </lineage>
</organism>
<comment type="caution">
    <text evidence="1">The sequence shown here is derived from an EMBL/GenBank/DDBJ whole genome shotgun (WGS) entry which is preliminary data.</text>
</comment>
<dbReference type="PANTHER" id="PTHR46889">
    <property type="entry name" value="TRANSPOSASE INSF FOR INSERTION SEQUENCE IS3B-RELATED"/>
    <property type="match status" value="1"/>
</dbReference>
<keyword evidence="2" id="KW-1185">Reference proteome</keyword>
<protein>
    <recommendedName>
        <fullName evidence="3">Transposase</fullName>
    </recommendedName>
</protein>
<gene>
    <name evidence="1" type="ORF">MGMO_72c00130</name>
</gene>
<dbReference type="Proteomes" id="UP000017842">
    <property type="component" value="Unassembled WGS sequence"/>
</dbReference>
<evidence type="ECO:0000313" key="2">
    <source>
        <dbReference type="Proteomes" id="UP000017842"/>
    </source>
</evidence>
<proteinExistence type="predicted"/>
<dbReference type="EMBL" id="AYLO01000069">
    <property type="protein sequence ID" value="ESS72092.1"/>
    <property type="molecule type" value="Genomic_DNA"/>
</dbReference>
<name>V5C0W1_9GAMM</name>